<name>A0A0Q3URR4_AMAAE</name>
<evidence type="ECO:0000256" key="1">
    <source>
        <dbReference type="SAM" id="MobiDB-lite"/>
    </source>
</evidence>
<sequence length="84" mass="8491">MRATFAGSAGRLFPSSQAGASPKVTYTPYPEDYGDIEIGSHRSSGSSSINLGPPAGGGGGGGDDDDPAAPGRGGWRVPREQEQL</sequence>
<organism evidence="2 3">
    <name type="scientific">Amazona aestiva</name>
    <name type="common">Blue-fronted Amazon parrot</name>
    <dbReference type="NCBI Taxonomy" id="12930"/>
    <lineage>
        <taxon>Eukaryota</taxon>
        <taxon>Metazoa</taxon>
        <taxon>Chordata</taxon>
        <taxon>Craniata</taxon>
        <taxon>Vertebrata</taxon>
        <taxon>Euteleostomi</taxon>
        <taxon>Archelosauria</taxon>
        <taxon>Archosauria</taxon>
        <taxon>Dinosauria</taxon>
        <taxon>Saurischia</taxon>
        <taxon>Theropoda</taxon>
        <taxon>Coelurosauria</taxon>
        <taxon>Aves</taxon>
        <taxon>Neognathae</taxon>
        <taxon>Neoaves</taxon>
        <taxon>Telluraves</taxon>
        <taxon>Australaves</taxon>
        <taxon>Psittaciformes</taxon>
        <taxon>Psittacidae</taxon>
        <taxon>Amazona</taxon>
    </lineage>
</organism>
<keyword evidence="3" id="KW-1185">Reference proteome</keyword>
<protein>
    <submittedName>
        <fullName evidence="2">Uncharacterized protein</fullName>
    </submittedName>
</protein>
<evidence type="ECO:0000313" key="3">
    <source>
        <dbReference type="Proteomes" id="UP000051836"/>
    </source>
</evidence>
<proteinExistence type="predicted"/>
<dbReference type="EMBL" id="LMAW01002679">
    <property type="protein sequence ID" value="KQK78250.1"/>
    <property type="molecule type" value="Genomic_DNA"/>
</dbReference>
<dbReference type="AlphaFoldDB" id="A0A0Q3URR4"/>
<gene>
    <name evidence="2" type="ORF">AAES_119408</name>
</gene>
<reference evidence="2 3" key="1">
    <citation type="submission" date="2015-10" db="EMBL/GenBank/DDBJ databases">
        <authorList>
            <person name="Gilbert D.G."/>
        </authorList>
    </citation>
    <scope>NUCLEOTIDE SEQUENCE [LARGE SCALE GENOMIC DNA]</scope>
    <source>
        <strain evidence="2">FVVF132</strain>
    </source>
</reference>
<dbReference type="Proteomes" id="UP000051836">
    <property type="component" value="Unassembled WGS sequence"/>
</dbReference>
<comment type="caution">
    <text evidence="2">The sequence shown here is derived from an EMBL/GenBank/DDBJ whole genome shotgun (WGS) entry which is preliminary data.</text>
</comment>
<evidence type="ECO:0000313" key="2">
    <source>
        <dbReference type="EMBL" id="KQK78250.1"/>
    </source>
</evidence>
<accession>A0A0Q3URR4</accession>
<feature type="region of interest" description="Disordered" evidence="1">
    <location>
        <begin position="1"/>
        <end position="84"/>
    </location>
</feature>
<dbReference type="STRING" id="12930.A0A0Q3URR4"/>